<proteinExistence type="predicted"/>
<dbReference type="EMBL" id="CCKQ01000916">
    <property type="protein sequence ID" value="CDW72009.1"/>
    <property type="molecule type" value="Genomic_DNA"/>
</dbReference>
<reference evidence="1 2" key="1">
    <citation type="submission" date="2014-06" db="EMBL/GenBank/DDBJ databases">
        <authorList>
            <person name="Swart Estienne"/>
        </authorList>
    </citation>
    <scope>NUCLEOTIDE SEQUENCE [LARGE SCALE GENOMIC DNA]</scope>
    <source>
        <strain evidence="1 2">130c</strain>
    </source>
</reference>
<dbReference type="AlphaFoldDB" id="A0A077ZRD3"/>
<sequence>MEIPCTEKTFPVLLGSSNGKTNFQLIAYSDLYETVLNILFISQIQIAVGGFSDAADYTSINPFTEIPYFYTNVVPETQINATFVGTYDKLGNAKWAKYVNNFPVLYYDLDLQKSAAHTVTIYTAIDAQTLIIVGGFTVLIDDIDTSLENKTACLFLFDQQLNLLDTFIPHTEEAPLNPAEMISKVYYLKTRSYKTLATIDEFVFGCADSNYEQPIFVSKVYIRVDIDTSFRNLQSLNHQITLQQREEDLHSVCVTMKPINSTFLTILVKQLIGGFEFAQVSINYIKNTAQVKYIMMDNTLSAFMFSHATILSYDKFFFCGFTKSGLLKVQQPFNQTNMNGFFMSSVQEESYLPFIKISQNLDSKQFLQTPSSNFTLLTLDTRSPFADNLQFQQNLMTNNLSRVKIEFADLYYIDVYINEENQVLNLPSCLANDEYTVNFYTKLNGNDADLAYKVQTCLSFTNKIFKPLKINFRDKCIEGGILRSVVVNGTQFTYYKTYPAIRIPLIKNVSKSYCQYTYSLNSSLDTTRYASIGSYSFSYDSLLIYSDFKSFIQNDTFVFQVQLKVGTELVKSGSFKVNMKIENCFYSEFQKQQQKDLIYKIGITGGIFISLQRWKQSMLSCPVIILQLFINEELVSEYYPLNPISYNQLESYIKINTSDESLADKTSVIRISGSNTFKVEEVSFNIKFKLNKVPVIEEKTNNLTAYNINHTPKTIEKKDSVNKVQVNVISLNQQGILALQFSQKFKLKTNSSSSNNTRQLQIIDSSILKLFKIIFPNPKNVSAENDYDTLEVIFSDTKQGSYHKKQTQVRIHNAPNYLGLTQLAGETISKVGTSMAASFSTNIALSVFLGVSLKNLWTLMNTLQIFIYYPLLEIGLQSNVIMMITQLKDVVNLNFIPKDFLSDIFGNIYDDIDADPVLQTIDIFQNFQLYF</sequence>
<accession>A0A077ZRD3</accession>
<evidence type="ECO:0000313" key="1">
    <source>
        <dbReference type="EMBL" id="CDW72009.1"/>
    </source>
</evidence>
<keyword evidence="2" id="KW-1185">Reference proteome</keyword>
<evidence type="ECO:0000313" key="2">
    <source>
        <dbReference type="Proteomes" id="UP000039865"/>
    </source>
</evidence>
<gene>
    <name evidence="1" type="primary">Contig2357.g2542</name>
    <name evidence="1" type="ORF">STYLEM_960</name>
</gene>
<dbReference type="InParanoid" id="A0A077ZRD3"/>
<name>A0A077ZRD3_STYLE</name>
<organism evidence="1 2">
    <name type="scientific">Stylonychia lemnae</name>
    <name type="common">Ciliate</name>
    <dbReference type="NCBI Taxonomy" id="5949"/>
    <lineage>
        <taxon>Eukaryota</taxon>
        <taxon>Sar</taxon>
        <taxon>Alveolata</taxon>
        <taxon>Ciliophora</taxon>
        <taxon>Intramacronucleata</taxon>
        <taxon>Spirotrichea</taxon>
        <taxon>Stichotrichia</taxon>
        <taxon>Sporadotrichida</taxon>
        <taxon>Oxytrichidae</taxon>
        <taxon>Stylonychinae</taxon>
        <taxon>Stylonychia</taxon>
    </lineage>
</organism>
<dbReference type="Proteomes" id="UP000039865">
    <property type="component" value="Unassembled WGS sequence"/>
</dbReference>
<protein>
    <submittedName>
        <fullName evidence="1">Uncharacterized protein</fullName>
    </submittedName>
</protein>